<evidence type="ECO:0000259" key="10">
    <source>
        <dbReference type="Pfam" id="PF04963"/>
    </source>
</evidence>
<dbReference type="OrthoDB" id="9814402at2"/>
<comment type="caution">
    <text evidence="11">The sequence shown here is derived from an EMBL/GenBank/DDBJ whole genome shotgun (WGS) entry which is preliminary data.</text>
</comment>
<keyword evidence="6" id="KW-0731">Sigma factor</keyword>
<dbReference type="GO" id="GO:0001216">
    <property type="term" value="F:DNA-binding transcription activator activity"/>
    <property type="evidence" value="ECO:0007669"/>
    <property type="project" value="InterPro"/>
</dbReference>
<evidence type="ECO:0000256" key="5">
    <source>
        <dbReference type="ARBA" id="ARBA00023015"/>
    </source>
</evidence>
<dbReference type="GO" id="GO:0006352">
    <property type="term" value="P:DNA-templated transcription initiation"/>
    <property type="evidence" value="ECO:0007669"/>
    <property type="project" value="InterPro"/>
</dbReference>
<dbReference type="InterPro" id="IPR007634">
    <property type="entry name" value="RNA_pol_sigma_54_DNA-bd"/>
</dbReference>
<organism evidence="11 12">
    <name type="scientific">Cerasibacillus terrae</name>
    <dbReference type="NCBI Taxonomy" id="2498845"/>
    <lineage>
        <taxon>Bacteria</taxon>
        <taxon>Bacillati</taxon>
        <taxon>Bacillota</taxon>
        <taxon>Bacilli</taxon>
        <taxon>Bacillales</taxon>
        <taxon>Bacillaceae</taxon>
        <taxon>Cerasibacillus</taxon>
    </lineage>
</organism>
<dbReference type="PROSITE" id="PS00717">
    <property type="entry name" value="SIGMA54_1"/>
    <property type="match status" value="1"/>
</dbReference>
<dbReference type="GO" id="GO:0016779">
    <property type="term" value="F:nucleotidyltransferase activity"/>
    <property type="evidence" value="ECO:0007669"/>
    <property type="project" value="UniProtKB-KW"/>
</dbReference>
<keyword evidence="8" id="KW-0804">Transcription</keyword>
<evidence type="ECO:0000313" key="12">
    <source>
        <dbReference type="Proteomes" id="UP000321574"/>
    </source>
</evidence>
<dbReference type="PANTHER" id="PTHR32248:SF4">
    <property type="entry name" value="RNA POLYMERASE SIGMA-54 FACTOR"/>
    <property type="match status" value="1"/>
</dbReference>
<dbReference type="InterPro" id="IPR038709">
    <property type="entry name" value="RpoN_core-bd_sf"/>
</dbReference>
<dbReference type="Gene3D" id="1.10.10.1330">
    <property type="entry name" value="RNA polymerase sigma-54 factor, core-binding domain"/>
    <property type="match status" value="1"/>
</dbReference>
<dbReference type="RefSeq" id="WP_147664974.1">
    <property type="nucleotide sequence ID" value="NZ_VDUW01000001.1"/>
</dbReference>
<keyword evidence="7" id="KW-0238">DNA-binding</keyword>
<dbReference type="InterPro" id="IPR000394">
    <property type="entry name" value="RNA_pol_sigma_54"/>
</dbReference>
<keyword evidence="2" id="KW-0240">DNA-directed RNA polymerase</keyword>
<accession>A0A5C8P2I3</accession>
<evidence type="ECO:0000256" key="4">
    <source>
        <dbReference type="ARBA" id="ARBA00022695"/>
    </source>
</evidence>
<dbReference type="Pfam" id="PF04552">
    <property type="entry name" value="Sigma54_DBD"/>
    <property type="match status" value="1"/>
</dbReference>
<evidence type="ECO:0000256" key="2">
    <source>
        <dbReference type="ARBA" id="ARBA00022478"/>
    </source>
</evidence>
<evidence type="ECO:0000259" key="9">
    <source>
        <dbReference type="Pfam" id="PF04552"/>
    </source>
</evidence>
<proteinExistence type="inferred from homology"/>
<dbReference type="Pfam" id="PF00309">
    <property type="entry name" value="Sigma54_AID"/>
    <property type="match status" value="1"/>
</dbReference>
<evidence type="ECO:0000256" key="6">
    <source>
        <dbReference type="ARBA" id="ARBA00023082"/>
    </source>
</evidence>
<dbReference type="Pfam" id="PF04963">
    <property type="entry name" value="Sigma54_CBD"/>
    <property type="match status" value="1"/>
</dbReference>
<dbReference type="PROSITE" id="PS00718">
    <property type="entry name" value="SIGMA54_2"/>
    <property type="match status" value="1"/>
</dbReference>
<evidence type="ECO:0000313" key="11">
    <source>
        <dbReference type="EMBL" id="TXL67497.1"/>
    </source>
</evidence>
<sequence>MQIGLFQKQTTKLTMTAELRQAIALIQYNTIDLLEFIQNQAIENPLIELEEPELEYQQGLDFHLQTTSKQNNHIDPIPLIAQNQNHLIEDLLEQIKYLKIDNEKRTILQYIILNLDDNGYLTFSTQELASQLNKNEVKIKTTLPLLHKLEPIGVGARNLKECLLLQAEHYFPEKPLIKHIIEHYLTELADKKWHDISQKSELTLTEVKQIAKAISTLNPRPYAGLFNNEPNYLLPDLTIKKENEEYKILLGDHFLPKIKINQNYLHLKNSHPQTSSYIQSKYNSYMWLMNSIEQRRTTMMKITNTVIKMQPGFLKQGFSQLMPMTLKEVANEINMHESTVSRAVSNKIICTPVGSFEMNKLFSSKLKKNGTDYASSAQVKVILKQLIHEEDRQKALSDQKLADKIKEENGITVSRRTIAKYREELNIPSSSKRKQII</sequence>
<dbReference type="PIRSF" id="PIRSF000774">
    <property type="entry name" value="RpoN"/>
    <property type="match status" value="1"/>
</dbReference>
<feature type="domain" description="RNA polymerase sigma factor 54 core-binding" evidence="10">
    <location>
        <begin position="81"/>
        <end position="264"/>
    </location>
</feature>
<dbReference type="PANTHER" id="PTHR32248">
    <property type="entry name" value="RNA POLYMERASE SIGMA-54 FACTOR"/>
    <property type="match status" value="1"/>
</dbReference>
<dbReference type="Gene3D" id="1.10.10.60">
    <property type="entry name" value="Homeodomain-like"/>
    <property type="match status" value="1"/>
</dbReference>
<evidence type="ECO:0000256" key="1">
    <source>
        <dbReference type="ARBA" id="ARBA00008798"/>
    </source>
</evidence>
<gene>
    <name evidence="11" type="primary">rpoN</name>
    <name evidence="11" type="ORF">FHP05_00320</name>
</gene>
<keyword evidence="4" id="KW-0548">Nucleotidyltransferase</keyword>
<reference evidence="11 12" key="1">
    <citation type="submission" date="2019-06" db="EMBL/GenBank/DDBJ databases">
        <title>Cerasibacillus sp. nov., isolated from maize field.</title>
        <authorList>
            <person name="Lin S.-Y."/>
            <person name="Tsai C.-F."/>
            <person name="Young C.-C."/>
        </authorList>
    </citation>
    <scope>NUCLEOTIDE SEQUENCE [LARGE SCALE GENOMIC DNA]</scope>
    <source>
        <strain evidence="11 12">CC-CFT480</strain>
    </source>
</reference>
<comment type="similarity">
    <text evidence="1">Belongs to the sigma-54 factor family.</text>
</comment>
<evidence type="ECO:0000256" key="3">
    <source>
        <dbReference type="ARBA" id="ARBA00022679"/>
    </source>
</evidence>
<evidence type="ECO:0000256" key="8">
    <source>
        <dbReference type="ARBA" id="ARBA00023163"/>
    </source>
</evidence>
<dbReference type="GO" id="GO:0000428">
    <property type="term" value="C:DNA-directed RNA polymerase complex"/>
    <property type="evidence" value="ECO:0007669"/>
    <property type="project" value="UniProtKB-KW"/>
</dbReference>
<feature type="domain" description="RNA polymerase sigma factor 54 DNA-binding" evidence="9">
    <location>
        <begin position="276"/>
        <end position="435"/>
    </location>
</feature>
<dbReference type="PROSITE" id="PS50044">
    <property type="entry name" value="SIGMA54_3"/>
    <property type="match status" value="1"/>
</dbReference>
<keyword evidence="12" id="KW-1185">Reference proteome</keyword>
<name>A0A5C8P2I3_9BACI</name>
<dbReference type="GO" id="GO:0016987">
    <property type="term" value="F:sigma factor activity"/>
    <property type="evidence" value="ECO:0007669"/>
    <property type="project" value="UniProtKB-KW"/>
</dbReference>
<dbReference type="GO" id="GO:0003677">
    <property type="term" value="F:DNA binding"/>
    <property type="evidence" value="ECO:0007669"/>
    <property type="project" value="UniProtKB-KW"/>
</dbReference>
<dbReference type="InterPro" id="IPR007046">
    <property type="entry name" value="RNA_pol_sigma_54_core-bd"/>
</dbReference>
<protein>
    <submittedName>
        <fullName evidence="11">RNA polymerase factor sigma-54</fullName>
    </submittedName>
</protein>
<dbReference type="NCBIfam" id="TIGR02395">
    <property type="entry name" value="rpoN_sigma"/>
    <property type="match status" value="1"/>
</dbReference>
<evidence type="ECO:0000256" key="7">
    <source>
        <dbReference type="ARBA" id="ARBA00023125"/>
    </source>
</evidence>
<dbReference type="AlphaFoldDB" id="A0A5C8P2I3"/>
<dbReference type="EMBL" id="VDUW01000001">
    <property type="protein sequence ID" value="TXL67497.1"/>
    <property type="molecule type" value="Genomic_DNA"/>
</dbReference>
<dbReference type="Proteomes" id="UP000321574">
    <property type="component" value="Unassembled WGS sequence"/>
</dbReference>
<keyword evidence="5" id="KW-0805">Transcription regulation</keyword>
<keyword evidence="3" id="KW-0808">Transferase</keyword>
<dbReference type="PRINTS" id="PR00045">
    <property type="entry name" value="SIGMA54FCT"/>
</dbReference>